<sequence>MGGTETRAEGGSGGAGAGGGGDVQSSSVPRPTQAPPIQDNTPVSFGFRIWNDDGTVAESSGVSAASGAASTAAAMTIAAASMEAAVKEVAQAHQRQQQHQHRHKNHKRKSPRATSSDGGAKDQPSGVGVAAAGAGAATATALPAAPNPPTKPVDARLDALRRRHSSGLRGLSTQKEHLMMRHRLQRRQSCSDPDLLKLMSRDIIRARMEGAAFGGLLRGVGPAAKKPKPPSSKALSSPAEGGFDGGGSGKDPSDASGEGRGGLAVSSSRDRLRQLMSAPVIDWDKVRRTQRDHYESVSRENSLAFGSMRRIHSTGEGGFETRTKVSGLMATSIMRLDQAGGGNGGEKPGRNESWGSDLKKNRAASAMTLTSFGVASQQQQSKQGFAKNEGWDLTRGRLRRRNSPRGSASVSAARRGDPVVVAQAAVAQAQAASAAAQAAAKAAAVLGFKAPNTLIQPPHAAGTSGGGAGLAFPPPASAATSTNSHSHHHGQNHHHHHHHRGLVLKRGASGTAAGRDERGLAIVPRRRSPDSTSGRDYDRTTRGGEGADMASKPPGASSSQQPPRVAAHRAQELSGTRQLDAPHWRKGRDKGEVAQHQHQHQHGPHSASSYEQLSPPSLDPPHIPGALLSVHYPPMLEAGVDAEGNSSTQSGAPHSHHHGHHLNHTVPQVFARATCDVPRSSAADLFQSLLRQRDANHARGMSTLACHSAAARTVAEAQAHACAARGVGSKGAGGAGGISGKKSAMGGEPSSLSLSRPNILGGGGGAGASSAMSMTSMASMASAASMVSVTSVCSSGGSGSSTGSFGPRGQGLGLALMRNRSSEAEKGGSKGGSSRGINKRGSGHGLCLARRPKGAPSGVGGIVGMGSKDGGAKPKGSVMGVGAISFDSSLEKRSAAASSWQRAELGTVAAAALPRPKSEGAARGLPLSAARRSSGGAGAAMALPGATAAPAPSSSSDRAIAFAALGQVFASPPPRSAGSGADHRHHPSNGSYSGSSAAVSTSSLPLTSTVRGGSVNREYQRKTSGEKRKRQDSLVLRPSKSDPGPPAASAADVSQSSAAGNENHIRLK</sequence>
<feature type="compositionally biased region" description="Polar residues" evidence="1">
    <location>
        <begin position="606"/>
        <end position="615"/>
    </location>
</feature>
<feature type="region of interest" description="Disordered" evidence="1">
    <location>
        <begin position="337"/>
        <end position="356"/>
    </location>
</feature>
<dbReference type="EMBL" id="HBKQ01056970">
    <property type="protein sequence ID" value="CAE2283426.1"/>
    <property type="molecule type" value="Transcribed_RNA"/>
</dbReference>
<feature type="compositionally biased region" description="Basic and acidic residues" evidence="1">
    <location>
        <begin position="1018"/>
        <end position="1032"/>
    </location>
</feature>
<accession>A0A7S4K4D1</accession>
<evidence type="ECO:0000313" key="2">
    <source>
        <dbReference type="EMBL" id="CAE2283426.1"/>
    </source>
</evidence>
<organism evidence="2">
    <name type="scientific">Odontella aurita</name>
    <dbReference type="NCBI Taxonomy" id="265563"/>
    <lineage>
        <taxon>Eukaryota</taxon>
        <taxon>Sar</taxon>
        <taxon>Stramenopiles</taxon>
        <taxon>Ochrophyta</taxon>
        <taxon>Bacillariophyta</taxon>
        <taxon>Mediophyceae</taxon>
        <taxon>Biddulphiophycidae</taxon>
        <taxon>Eupodiscales</taxon>
        <taxon>Odontellaceae</taxon>
        <taxon>Odontella</taxon>
    </lineage>
</organism>
<dbReference type="AlphaFoldDB" id="A0A7S4K4D1"/>
<reference evidence="2" key="1">
    <citation type="submission" date="2021-01" db="EMBL/GenBank/DDBJ databases">
        <authorList>
            <person name="Corre E."/>
            <person name="Pelletier E."/>
            <person name="Niang G."/>
            <person name="Scheremetjew M."/>
            <person name="Finn R."/>
            <person name="Kale V."/>
            <person name="Holt S."/>
            <person name="Cochrane G."/>
            <person name="Meng A."/>
            <person name="Brown T."/>
            <person name="Cohen L."/>
        </authorList>
    </citation>
    <scope>NUCLEOTIDE SEQUENCE</scope>
    <source>
        <strain evidence="2">Isolate 1302-5</strain>
    </source>
</reference>
<feature type="compositionally biased region" description="Low complexity" evidence="1">
    <location>
        <begin position="928"/>
        <end position="954"/>
    </location>
</feature>
<feature type="region of interest" description="Disordered" evidence="1">
    <location>
        <begin position="730"/>
        <end position="751"/>
    </location>
</feature>
<gene>
    <name evidence="2" type="ORF">OAUR00152_LOCUS38959</name>
</gene>
<name>A0A7S4K4D1_9STRA</name>
<feature type="compositionally biased region" description="Low complexity" evidence="1">
    <location>
        <begin position="988"/>
        <end position="1010"/>
    </location>
</feature>
<feature type="compositionally biased region" description="Basic and acidic residues" evidence="1">
    <location>
        <begin position="527"/>
        <end position="542"/>
    </location>
</feature>
<feature type="compositionally biased region" description="Gly residues" evidence="1">
    <location>
        <begin position="730"/>
        <end position="739"/>
    </location>
</feature>
<feature type="compositionally biased region" description="Polar residues" evidence="1">
    <location>
        <begin position="372"/>
        <end position="383"/>
    </location>
</feature>
<protein>
    <submittedName>
        <fullName evidence="2">Uncharacterized protein</fullName>
    </submittedName>
</protein>
<feature type="compositionally biased region" description="Low complexity" evidence="1">
    <location>
        <begin position="1047"/>
        <end position="1059"/>
    </location>
</feature>
<feature type="region of interest" description="Disordered" evidence="1">
    <location>
        <begin position="457"/>
        <end position="661"/>
    </location>
</feature>
<feature type="region of interest" description="Disordered" evidence="1">
    <location>
        <begin position="217"/>
        <end position="271"/>
    </location>
</feature>
<feature type="region of interest" description="Disordered" evidence="1">
    <location>
        <begin position="916"/>
        <end position="954"/>
    </location>
</feature>
<feature type="compositionally biased region" description="Basic residues" evidence="1">
    <location>
        <begin position="485"/>
        <end position="503"/>
    </location>
</feature>
<feature type="compositionally biased region" description="Basic residues" evidence="1">
    <location>
        <begin position="96"/>
        <end position="111"/>
    </location>
</feature>
<proteinExistence type="predicted"/>
<feature type="compositionally biased region" description="Gly residues" evidence="1">
    <location>
        <begin position="10"/>
        <end position="22"/>
    </location>
</feature>
<feature type="region of interest" description="Disordered" evidence="1">
    <location>
        <begin position="971"/>
        <end position="1068"/>
    </location>
</feature>
<feature type="region of interest" description="Disordered" evidence="1">
    <location>
        <begin position="87"/>
        <end position="132"/>
    </location>
</feature>
<feature type="region of interest" description="Disordered" evidence="1">
    <location>
        <begin position="372"/>
        <end position="416"/>
    </location>
</feature>
<feature type="region of interest" description="Disordered" evidence="1">
    <location>
        <begin position="820"/>
        <end position="853"/>
    </location>
</feature>
<feature type="region of interest" description="Disordered" evidence="1">
    <location>
        <begin position="1"/>
        <end position="48"/>
    </location>
</feature>
<feature type="compositionally biased region" description="Low complexity" evidence="1">
    <location>
        <begin position="231"/>
        <end position="241"/>
    </location>
</feature>
<evidence type="ECO:0000256" key="1">
    <source>
        <dbReference type="SAM" id="MobiDB-lite"/>
    </source>
</evidence>